<keyword evidence="2" id="KW-1185">Reference proteome</keyword>
<reference evidence="1 2" key="1">
    <citation type="journal article" date="2020" name="Front. Microbiol.">
        <title>Phenotypic and Genetic Characterization of the Cheese Ripening Yeast Geotrichum candidum.</title>
        <authorList>
            <person name="Perkins V."/>
            <person name="Vignola S."/>
            <person name="Lessard M.H."/>
            <person name="Plante P.L."/>
            <person name="Corbeil J."/>
            <person name="Dugat-Bony E."/>
            <person name="Frenette M."/>
            <person name="Labrie S."/>
        </authorList>
    </citation>
    <scope>NUCLEOTIDE SEQUENCE [LARGE SCALE GENOMIC DNA]</scope>
    <source>
        <strain evidence="1 2">LMA-1147</strain>
    </source>
</reference>
<dbReference type="Proteomes" id="UP000744676">
    <property type="component" value="Unassembled WGS sequence"/>
</dbReference>
<evidence type="ECO:0000313" key="1">
    <source>
        <dbReference type="EMBL" id="KAF5098677.1"/>
    </source>
</evidence>
<sequence length="270" mass="30027">MFKKRKFNTAQKPVRLAEQKEALSKELLDTDSTSPVVVKKQKTRDQVDSTQKKKQESDNIPEPLPLKEAETTENNKESDHSDAEPVENEAEKSSLGVFNGKMNVAKFINVPKDGAAKGKFGPLKASAHIRSTTMTDYAPDVCKDYKQSGFCGFGDTCKFLHIREDYAAGWKLDREWELKQEKKPDPEVVAKPVDDAYLVPSACPICSQPYKFPVVTSCGHFFCERCFLAEFKKKPACVVCGARVASTVKPAQKQLAERLKTQELVGSTGS</sequence>
<proteinExistence type="predicted"/>
<evidence type="ECO:0000313" key="2">
    <source>
        <dbReference type="Proteomes" id="UP000744676"/>
    </source>
</evidence>
<gene>
    <name evidence="1" type="ORF">D0Z00_001930</name>
</gene>
<dbReference type="EMBL" id="QVQA01000043">
    <property type="protein sequence ID" value="KAF5098677.1"/>
    <property type="molecule type" value="Genomic_DNA"/>
</dbReference>
<name>A0ACB6V5L5_9ASCO</name>
<protein>
    <submittedName>
        <fullName evidence="1">Uncharacterized protein</fullName>
    </submittedName>
</protein>
<accession>A0ACB6V5L5</accession>
<organism evidence="1 2">
    <name type="scientific">Geotrichum galactomycetum</name>
    <dbReference type="NCBI Taxonomy" id="27317"/>
    <lineage>
        <taxon>Eukaryota</taxon>
        <taxon>Fungi</taxon>
        <taxon>Dikarya</taxon>
        <taxon>Ascomycota</taxon>
        <taxon>Saccharomycotina</taxon>
        <taxon>Dipodascomycetes</taxon>
        <taxon>Dipodascales</taxon>
        <taxon>Dipodascaceae</taxon>
        <taxon>Geotrichum</taxon>
    </lineage>
</organism>
<comment type="caution">
    <text evidence="1">The sequence shown here is derived from an EMBL/GenBank/DDBJ whole genome shotgun (WGS) entry which is preliminary data.</text>
</comment>